<accession>A0A9Q1GY12</accession>
<evidence type="ECO:0000256" key="2">
    <source>
        <dbReference type="SAM" id="Phobius"/>
    </source>
</evidence>
<dbReference type="OrthoDB" id="1929311at2759"/>
<reference evidence="3" key="1">
    <citation type="submission" date="2022-04" db="EMBL/GenBank/DDBJ databases">
        <title>Carnegiea gigantea Genome sequencing and assembly v2.</title>
        <authorList>
            <person name="Copetti D."/>
            <person name="Sanderson M.J."/>
            <person name="Burquez A."/>
            <person name="Wojciechowski M.F."/>
        </authorList>
    </citation>
    <scope>NUCLEOTIDE SEQUENCE</scope>
    <source>
        <strain evidence="3">SGP5-SGP5p</strain>
        <tissue evidence="3">Aerial part</tissue>
    </source>
</reference>
<evidence type="ECO:0000313" key="4">
    <source>
        <dbReference type="Proteomes" id="UP001153076"/>
    </source>
</evidence>
<name>A0A9Q1GY12_9CARY</name>
<dbReference type="GO" id="GO:0005634">
    <property type="term" value="C:nucleus"/>
    <property type="evidence" value="ECO:0007669"/>
    <property type="project" value="TreeGrafter"/>
</dbReference>
<comment type="caution">
    <text evidence="3">The sequence shown here is derived from an EMBL/GenBank/DDBJ whole genome shotgun (WGS) entry which is preliminary data.</text>
</comment>
<dbReference type="EMBL" id="JAKOGI010001141">
    <property type="protein sequence ID" value="KAJ8427456.1"/>
    <property type="molecule type" value="Genomic_DNA"/>
</dbReference>
<dbReference type="PANTHER" id="PTHR24030">
    <property type="entry name" value="PROTEIN CMSS1"/>
    <property type="match status" value="1"/>
</dbReference>
<feature type="compositionally biased region" description="Basic and acidic residues" evidence="1">
    <location>
        <begin position="46"/>
        <end position="59"/>
    </location>
</feature>
<keyword evidence="2" id="KW-0472">Membrane</keyword>
<sequence length="238" mass="26763">MATEGEELRGETKKKKSPKSGKAKRVPLGPNRPRTKKVKQNNGSKQKIEKEAKSSDGKRHNVAMSQHSSPAEQRKFFLGQFESVNGIKLSSLELESIKDMYFLKLSEGISQDASNLWRHVKDTFGSSWKEVLFEDQLIEGKIDPGNPAVFVISASAIRSLELLRGLRTLAKKCQVAKLFSKHIKIDDQVALLKNRVNLASGTPSRSVIFVFCLWLLAYEILLDPLVFICFHSICKSIY</sequence>
<proteinExistence type="predicted"/>
<keyword evidence="4" id="KW-1185">Reference proteome</keyword>
<keyword evidence="2" id="KW-1133">Transmembrane helix</keyword>
<feature type="region of interest" description="Disordered" evidence="1">
    <location>
        <begin position="1"/>
        <end position="70"/>
    </location>
</feature>
<dbReference type="PANTHER" id="PTHR24030:SF0">
    <property type="entry name" value="PROTEIN CMSS1"/>
    <property type="match status" value="1"/>
</dbReference>
<feature type="compositionally biased region" description="Basic residues" evidence="1">
    <location>
        <begin position="12"/>
        <end position="25"/>
    </location>
</feature>
<feature type="compositionally biased region" description="Basic and acidic residues" evidence="1">
    <location>
        <begin position="1"/>
        <end position="11"/>
    </location>
</feature>
<dbReference type="Pfam" id="PF14617">
    <property type="entry name" value="CMS1"/>
    <property type="match status" value="1"/>
</dbReference>
<feature type="transmembrane region" description="Helical" evidence="2">
    <location>
        <begin position="207"/>
        <end position="230"/>
    </location>
</feature>
<gene>
    <name evidence="3" type="ORF">Cgig2_033086</name>
</gene>
<dbReference type="Proteomes" id="UP001153076">
    <property type="component" value="Unassembled WGS sequence"/>
</dbReference>
<organism evidence="3 4">
    <name type="scientific">Carnegiea gigantea</name>
    <dbReference type="NCBI Taxonomy" id="171969"/>
    <lineage>
        <taxon>Eukaryota</taxon>
        <taxon>Viridiplantae</taxon>
        <taxon>Streptophyta</taxon>
        <taxon>Embryophyta</taxon>
        <taxon>Tracheophyta</taxon>
        <taxon>Spermatophyta</taxon>
        <taxon>Magnoliopsida</taxon>
        <taxon>eudicotyledons</taxon>
        <taxon>Gunneridae</taxon>
        <taxon>Pentapetalae</taxon>
        <taxon>Caryophyllales</taxon>
        <taxon>Cactineae</taxon>
        <taxon>Cactaceae</taxon>
        <taxon>Cactoideae</taxon>
        <taxon>Echinocereeae</taxon>
        <taxon>Carnegiea</taxon>
    </lineage>
</organism>
<evidence type="ECO:0008006" key="5">
    <source>
        <dbReference type="Google" id="ProtNLM"/>
    </source>
</evidence>
<dbReference type="InterPro" id="IPR032704">
    <property type="entry name" value="Cms1"/>
</dbReference>
<dbReference type="GO" id="GO:0030686">
    <property type="term" value="C:90S preribosome"/>
    <property type="evidence" value="ECO:0007669"/>
    <property type="project" value="TreeGrafter"/>
</dbReference>
<keyword evidence="2" id="KW-0812">Transmembrane</keyword>
<evidence type="ECO:0000256" key="1">
    <source>
        <dbReference type="SAM" id="MobiDB-lite"/>
    </source>
</evidence>
<protein>
    <recommendedName>
        <fullName evidence="5">Protein CMSS1</fullName>
    </recommendedName>
</protein>
<dbReference type="AlphaFoldDB" id="A0A9Q1GY12"/>
<evidence type="ECO:0000313" key="3">
    <source>
        <dbReference type="EMBL" id="KAJ8427456.1"/>
    </source>
</evidence>